<dbReference type="InterPro" id="IPR000387">
    <property type="entry name" value="Tyr_Pase_dom"/>
</dbReference>
<keyword evidence="5" id="KW-0904">Protein phosphatase</keyword>
<gene>
    <name evidence="10" type="ORF">CTOB1V02_LOCUS8131</name>
</gene>
<reference evidence="10" key="1">
    <citation type="submission" date="2020-11" db="EMBL/GenBank/DDBJ databases">
        <authorList>
            <person name="Tran Van P."/>
        </authorList>
    </citation>
    <scope>NUCLEOTIDE SEQUENCE</scope>
</reference>
<evidence type="ECO:0000313" key="10">
    <source>
        <dbReference type="EMBL" id="CAD7230270.1"/>
    </source>
</evidence>
<dbReference type="PROSITE" id="PS50056">
    <property type="entry name" value="TYR_PHOSPHATASE_2"/>
    <property type="match status" value="2"/>
</dbReference>
<proteinExistence type="predicted"/>
<dbReference type="InterPro" id="IPR000242">
    <property type="entry name" value="PTP_cat"/>
</dbReference>
<dbReference type="SUPFAM" id="SSF49265">
    <property type="entry name" value="Fibronectin type III"/>
    <property type="match status" value="2"/>
</dbReference>
<dbReference type="EMBL" id="OB662572">
    <property type="protein sequence ID" value="CAD7230270.1"/>
    <property type="molecule type" value="Genomic_DNA"/>
</dbReference>
<evidence type="ECO:0000256" key="2">
    <source>
        <dbReference type="ARBA" id="ARBA00013064"/>
    </source>
</evidence>
<dbReference type="InterPro" id="IPR050348">
    <property type="entry name" value="Protein-Tyr_Phosphatase"/>
</dbReference>
<dbReference type="SMART" id="SM00404">
    <property type="entry name" value="PTPc_motif"/>
    <property type="match status" value="2"/>
</dbReference>
<name>A0A7R8WET5_9CRUS</name>
<dbReference type="SMART" id="SM00194">
    <property type="entry name" value="PTPc"/>
    <property type="match status" value="2"/>
</dbReference>
<dbReference type="PANTHER" id="PTHR19134">
    <property type="entry name" value="RECEPTOR-TYPE TYROSINE-PROTEIN PHOSPHATASE"/>
    <property type="match status" value="1"/>
</dbReference>
<dbReference type="Gene3D" id="3.90.190.10">
    <property type="entry name" value="Protein tyrosine phosphatase superfamily"/>
    <property type="match status" value="2"/>
</dbReference>
<evidence type="ECO:0000256" key="5">
    <source>
        <dbReference type="ARBA" id="ARBA00022912"/>
    </source>
</evidence>
<comment type="subcellular location">
    <subcellularLocation>
        <location evidence="1">Membrane</location>
        <topology evidence="1">Single-pass membrane protein</topology>
    </subcellularLocation>
</comment>
<dbReference type="PANTHER" id="PTHR19134:SF495">
    <property type="entry name" value="TYROSINE-PROTEIN PHOSPHATASE 69D"/>
    <property type="match status" value="1"/>
</dbReference>
<feature type="compositionally biased region" description="Low complexity" evidence="8">
    <location>
        <begin position="779"/>
        <end position="792"/>
    </location>
</feature>
<dbReference type="InterPro" id="IPR003961">
    <property type="entry name" value="FN3_dom"/>
</dbReference>
<evidence type="ECO:0000256" key="9">
    <source>
        <dbReference type="SAM" id="Phobius"/>
    </source>
</evidence>
<evidence type="ECO:0000256" key="8">
    <source>
        <dbReference type="SAM" id="MobiDB-lite"/>
    </source>
</evidence>
<feature type="region of interest" description="Disordered" evidence="8">
    <location>
        <begin position="1227"/>
        <end position="1259"/>
    </location>
</feature>
<evidence type="ECO:0000256" key="3">
    <source>
        <dbReference type="ARBA" id="ARBA00022729"/>
    </source>
</evidence>
<keyword evidence="3" id="KW-0732">Signal</keyword>
<dbReference type="CDD" id="cd00047">
    <property type="entry name" value="PTPc"/>
    <property type="match status" value="2"/>
</dbReference>
<dbReference type="InterPro" id="IPR036116">
    <property type="entry name" value="FN3_sf"/>
</dbReference>
<feature type="transmembrane region" description="Helical" evidence="9">
    <location>
        <begin position="548"/>
        <end position="572"/>
    </location>
</feature>
<feature type="region of interest" description="Disordered" evidence="8">
    <location>
        <begin position="337"/>
        <end position="363"/>
    </location>
</feature>
<dbReference type="SMART" id="SM00060">
    <property type="entry name" value="FN3"/>
    <property type="match status" value="3"/>
</dbReference>
<dbReference type="PROSITE" id="PS50055">
    <property type="entry name" value="TYR_PHOSPHATASE_PTP"/>
    <property type="match status" value="2"/>
</dbReference>
<keyword evidence="9" id="KW-1133">Transmembrane helix</keyword>
<dbReference type="FunFam" id="3.90.190.10:FF:000102">
    <property type="entry name" value="Receptor-type tyrosine-protein phosphatase"/>
    <property type="match status" value="1"/>
</dbReference>
<dbReference type="InterPro" id="IPR029021">
    <property type="entry name" value="Prot-tyrosine_phosphatase-like"/>
</dbReference>
<dbReference type="InterPro" id="IPR016130">
    <property type="entry name" value="Tyr_Pase_AS"/>
</dbReference>
<sequence>TCLSLLSLQYKAIGATEWEEESEDLSPGEPVKTRYLLKGLKPSTNYSIQVRLMNKVNSSDWVGAQEPPVATLDKERTYFPKLTLKSATANSVILQWSPPPPDVSPFVQKFKLKATEVDSSDGQTTKEDQLNIYDRRTQGLFDGLRPGTSYKFQVTACNGYTEECGMWSLPLEASTLDGGRVQEEEEGVEIDSAWCTLEALLPFLVAGPPLDVTVTCKEPLPDTDEMRSVVITWNEPEVKNGRITYYQIFLEITSRYPDASGMLEEDDADTKVISAQYPIQRTTYVGTPNSNYSVQICAVTGSSVCGRKSLLTSQTKCSMLPAPPDMFPSLSWYPSGAPAKSQEFHDDNEDQEESPDGFGEGTLTLRIPSISQRNGKICCFRVIMVRLLPGDDGSQLPPTSEISISTYRDVHSDVPADRGAYVAEMFSGPRIIPRVVLGDSRLSGDYEGCNKCFDGKRRKRRRRAHAQDNGPFFHQRRRARASVNPLDHVHDGPLDSESTYRGFLEVIVLGGGRNILRKRSPYFSRKPALDGDLADPTEGSEGSTTADIVTIFLGICVGVLLVMVVLLSLCVFRRYSKLVARQEVEISFLQAPIPVGKVVDAFVSRHRETDTGFRQEFQLLPERFPDRSTRASEDSHNSAKNRYPDIKAYDQTRVVLPTLEDIPCSDYINANHVQGFREKKKFICAQGPLLGTVADFWRMIWEEGVETVVMLTNFEENGKVKCCRYWSDGKSEDDIEEELDDSFGPTQVTCVAEKTYSDYVLRRLRAERPVPSRTKSKDSSASSESDPMASTSTNKKEVREIQHFHYLVWKDFMAPEHPAGLLKFIKRVNQVHWEMKKSTPILIHCSAGVGRTGTFVAIDSLVDEMKQEGRASVFSTVSNLRHQRNYLVQSIKQYIFVYRALMEYFQLGDTEVESLSLMEHVDRGSREIAGRDNGEMAPLKKEFSKLREVVEDKRQTCFAVQEKNSLKNRSRNYIPFDHNRVILSHLISRPEETYINASFMQGYDHSMGYIITQDPMSSTILDFWRMILDQSVATIVMLSADVQEEEEDKNEGERTPLVASSSLPCWQYWPDDGVKQFDHIKVEITHMETLPRYIKRSFKVINTKSTESCVVTQYQFLAWEGNLCPAETEGLLDLVSQVAENQDKENEPGPVVIHCSNGDRSSIFLAASIVLQQLTLEGRVDVFQTVRNIRSQRMGMIQDYSQYAFLYQCLLDHLRIQQQRAALMPSHFQGEGEGADEESAQNQTENEQEEEALYDSVTS</sequence>
<dbReference type="PRINTS" id="PR00700">
    <property type="entry name" value="PRTYPHPHTASE"/>
</dbReference>
<dbReference type="Pfam" id="PF00041">
    <property type="entry name" value="fn3"/>
    <property type="match status" value="1"/>
</dbReference>
<dbReference type="PROSITE" id="PS00383">
    <property type="entry name" value="TYR_PHOSPHATASE_1"/>
    <property type="match status" value="1"/>
</dbReference>
<dbReference type="OrthoDB" id="6058203at2759"/>
<dbReference type="InterPro" id="IPR013783">
    <property type="entry name" value="Ig-like_fold"/>
</dbReference>
<feature type="non-terminal residue" evidence="10">
    <location>
        <position position="1259"/>
    </location>
</feature>
<protein>
    <recommendedName>
        <fullName evidence="2">protein-tyrosine-phosphatase</fullName>
        <ecNumber evidence="2">3.1.3.48</ecNumber>
    </recommendedName>
</protein>
<evidence type="ECO:0000256" key="6">
    <source>
        <dbReference type="ARBA" id="ARBA00023136"/>
    </source>
</evidence>
<dbReference type="Pfam" id="PF00102">
    <property type="entry name" value="Y_phosphatase"/>
    <property type="match status" value="2"/>
</dbReference>
<keyword evidence="9" id="KW-0812">Transmembrane</keyword>
<dbReference type="GO" id="GO:0004725">
    <property type="term" value="F:protein tyrosine phosphatase activity"/>
    <property type="evidence" value="ECO:0007669"/>
    <property type="project" value="UniProtKB-EC"/>
</dbReference>
<evidence type="ECO:0000256" key="7">
    <source>
        <dbReference type="ARBA" id="ARBA00051722"/>
    </source>
</evidence>
<accession>A0A7R8WET5</accession>
<evidence type="ECO:0000256" key="4">
    <source>
        <dbReference type="ARBA" id="ARBA00022801"/>
    </source>
</evidence>
<dbReference type="PROSITE" id="PS50853">
    <property type="entry name" value="FN3"/>
    <property type="match status" value="2"/>
</dbReference>
<dbReference type="SUPFAM" id="SSF52799">
    <property type="entry name" value="(Phosphotyrosine protein) phosphatases II"/>
    <property type="match status" value="2"/>
</dbReference>
<dbReference type="Gene3D" id="2.60.40.10">
    <property type="entry name" value="Immunoglobulins"/>
    <property type="match status" value="3"/>
</dbReference>
<feature type="compositionally biased region" description="Basic and acidic residues" evidence="8">
    <location>
        <begin position="769"/>
        <end position="778"/>
    </location>
</feature>
<dbReference type="EC" id="3.1.3.48" evidence="2"/>
<feature type="compositionally biased region" description="Acidic residues" evidence="8">
    <location>
        <begin position="346"/>
        <end position="355"/>
    </location>
</feature>
<dbReference type="GO" id="GO:0016020">
    <property type="term" value="C:membrane"/>
    <property type="evidence" value="ECO:0007669"/>
    <property type="project" value="UniProtKB-SubCell"/>
</dbReference>
<keyword evidence="6 9" id="KW-0472">Membrane</keyword>
<dbReference type="CDD" id="cd00063">
    <property type="entry name" value="FN3"/>
    <property type="match status" value="3"/>
</dbReference>
<organism evidence="10">
    <name type="scientific">Cyprideis torosa</name>
    <dbReference type="NCBI Taxonomy" id="163714"/>
    <lineage>
        <taxon>Eukaryota</taxon>
        <taxon>Metazoa</taxon>
        <taxon>Ecdysozoa</taxon>
        <taxon>Arthropoda</taxon>
        <taxon>Crustacea</taxon>
        <taxon>Oligostraca</taxon>
        <taxon>Ostracoda</taxon>
        <taxon>Podocopa</taxon>
        <taxon>Podocopida</taxon>
        <taxon>Cytherocopina</taxon>
        <taxon>Cytheroidea</taxon>
        <taxon>Cytherideidae</taxon>
        <taxon>Cyprideis</taxon>
    </lineage>
</organism>
<keyword evidence="4" id="KW-0378">Hydrolase</keyword>
<dbReference type="GO" id="GO:0048666">
    <property type="term" value="P:neuron development"/>
    <property type="evidence" value="ECO:0007669"/>
    <property type="project" value="UniProtKB-ARBA"/>
</dbReference>
<evidence type="ECO:0000256" key="1">
    <source>
        <dbReference type="ARBA" id="ARBA00004167"/>
    </source>
</evidence>
<dbReference type="InterPro" id="IPR003595">
    <property type="entry name" value="Tyr_Pase_cat"/>
</dbReference>
<dbReference type="AlphaFoldDB" id="A0A7R8WET5"/>
<comment type="catalytic activity">
    <reaction evidence="7">
        <text>O-phospho-L-tyrosyl-[protein] + H2O = L-tyrosyl-[protein] + phosphate</text>
        <dbReference type="Rhea" id="RHEA:10684"/>
        <dbReference type="Rhea" id="RHEA-COMP:10136"/>
        <dbReference type="Rhea" id="RHEA-COMP:20101"/>
        <dbReference type="ChEBI" id="CHEBI:15377"/>
        <dbReference type="ChEBI" id="CHEBI:43474"/>
        <dbReference type="ChEBI" id="CHEBI:46858"/>
        <dbReference type="ChEBI" id="CHEBI:61978"/>
        <dbReference type="EC" id="3.1.3.48"/>
    </reaction>
</comment>
<feature type="region of interest" description="Disordered" evidence="8">
    <location>
        <begin position="769"/>
        <end position="796"/>
    </location>
</feature>